<dbReference type="Proteomes" id="UP001367508">
    <property type="component" value="Unassembled WGS sequence"/>
</dbReference>
<reference evidence="1 2" key="1">
    <citation type="submission" date="2024-01" db="EMBL/GenBank/DDBJ databases">
        <title>The genomes of 5 underutilized Papilionoideae crops provide insights into root nodulation and disease resistanc.</title>
        <authorList>
            <person name="Jiang F."/>
        </authorList>
    </citation>
    <scope>NUCLEOTIDE SEQUENCE [LARGE SCALE GENOMIC DNA]</scope>
    <source>
        <strain evidence="1">LVBAO_FW01</strain>
        <tissue evidence="1">Leaves</tissue>
    </source>
</reference>
<protein>
    <submittedName>
        <fullName evidence="1">Uncharacterized protein</fullName>
    </submittedName>
</protein>
<evidence type="ECO:0000313" key="1">
    <source>
        <dbReference type="EMBL" id="KAK7323396.1"/>
    </source>
</evidence>
<accession>A0AAN9KUT1</accession>
<keyword evidence="2" id="KW-1185">Reference proteome</keyword>
<organism evidence="1 2">
    <name type="scientific">Canavalia gladiata</name>
    <name type="common">Sword bean</name>
    <name type="synonym">Dolichos gladiatus</name>
    <dbReference type="NCBI Taxonomy" id="3824"/>
    <lineage>
        <taxon>Eukaryota</taxon>
        <taxon>Viridiplantae</taxon>
        <taxon>Streptophyta</taxon>
        <taxon>Embryophyta</taxon>
        <taxon>Tracheophyta</taxon>
        <taxon>Spermatophyta</taxon>
        <taxon>Magnoliopsida</taxon>
        <taxon>eudicotyledons</taxon>
        <taxon>Gunneridae</taxon>
        <taxon>Pentapetalae</taxon>
        <taxon>rosids</taxon>
        <taxon>fabids</taxon>
        <taxon>Fabales</taxon>
        <taxon>Fabaceae</taxon>
        <taxon>Papilionoideae</taxon>
        <taxon>50 kb inversion clade</taxon>
        <taxon>NPAAA clade</taxon>
        <taxon>indigoferoid/millettioid clade</taxon>
        <taxon>Phaseoleae</taxon>
        <taxon>Canavalia</taxon>
    </lineage>
</organism>
<sequence>MALEAVPQNLRVGVLAAYRSKVKSYDESHILRFTPTVSLLERLIELSANSTRIRLLDDPRMENLCSNSFGNLLSLEAPQRNAISSPAEIIPPRRGEAKLSLFETSRSWDQRAPLQNGI</sequence>
<gene>
    <name evidence="1" type="ORF">VNO77_26868</name>
</gene>
<dbReference type="EMBL" id="JAYMYQ010000006">
    <property type="protein sequence ID" value="KAK7323396.1"/>
    <property type="molecule type" value="Genomic_DNA"/>
</dbReference>
<dbReference type="AlphaFoldDB" id="A0AAN9KUT1"/>
<evidence type="ECO:0000313" key="2">
    <source>
        <dbReference type="Proteomes" id="UP001367508"/>
    </source>
</evidence>
<name>A0AAN9KUT1_CANGL</name>
<proteinExistence type="predicted"/>
<comment type="caution">
    <text evidence="1">The sequence shown here is derived from an EMBL/GenBank/DDBJ whole genome shotgun (WGS) entry which is preliminary data.</text>
</comment>